<comment type="caution">
    <text evidence="1">The sequence shown here is derived from an EMBL/GenBank/DDBJ whole genome shotgun (WGS) entry which is preliminary data.</text>
</comment>
<proteinExistence type="predicted"/>
<dbReference type="OrthoDB" id="1766790at2"/>
<name>A0A433YA71_9BACL</name>
<dbReference type="EMBL" id="RZNY01000007">
    <property type="protein sequence ID" value="RUT46781.1"/>
    <property type="molecule type" value="Genomic_DNA"/>
</dbReference>
<protein>
    <submittedName>
        <fullName evidence="1">Uncharacterized protein</fullName>
    </submittedName>
</protein>
<dbReference type="Proteomes" id="UP000279446">
    <property type="component" value="Unassembled WGS sequence"/>
</dbReference>
<evidence type="ECO:0000313" key="1">
    <source>
        <dbReference type="EMBL" id="RUT46781.1"/>
    </source>
</evidence>
<dbReference type="RefSeq" id="WP_127192120.1">
    <property type="nucleotide sequence ID" value="NZ_RZNY01000007.1"/>
</dbReference>
<dbReference type="AlphaFoldDB" id="A0A433YA71"/>
<organism evidence="1 2">
    <name type="scientific">Paenibacillus anaericanus</name>
    <dbReference type="NCBI Taxonomy" id="170367"/>
    <lineage>
        <taxon>Bacteria</taxon>
        <taxon>Bacillati</taxon>
        <taxon>Bacillota</taxon>
        <taxon>Bacilli</taxon>
        <taxon>Bacillales</taxon>
        <taxon>Paenibacillaceae</taxon>
        <taxon>Paenibacillus</taxon>
    </lineage>
</organism>
<gene>
    <name evidence="1" type="ORF">EJP82_11170</name>
</gene>
<accession>A0A433YA71</accession>
<keyword evidence="2" id="KW-1185">Reference proteome</keyword>
<evidence type="ECO:0000313" key="2">
    <source>
        <dbReference type="Proteomes" id="UP000279446"/>
    </source>
</evidence>
<sequence length="191" mass="20305">MLVNNSDRSTNELLMDSAIGFGAGFALGMGGYAIGKGIGAEFSKVLSKGDVPDSIVIDGMGDVAHIKAPNLPEGSQWERNVLNSFAGGKSEIKTYGEGTTLYRVGDKNGGFWSLDAPPATEFEWRVNTAIKQEWGNNASNLYEITIPKGSNITGLDGKVGSQGNGLYGGAHQTYIDFNAIPESWIKITPLN</sequence>
<reference evidence="1 2" key="1">
    <citation type="submission" date="2018-12" db="EMBL/GenBank/DDBJ databases">
        <authorList>
            <person name="Sun L."/>
            <person name="Chen Z."/>
        </authorList>
    </citation>
    <scope>NUCLEOTIDE SEQUENCE [LARGE SCALE GENOMIC DNA]</scope>
    <source>
        <strain evidence="1 2">DSM 15890</strain>
    </source>
</reference>